<accession>A0A1C4X9M7</accession>
<proteinExistence type="predicted"/>
<protein>
    <submittedName>
        <fullName evidence="2">Uncharacterized protein</fullName>
    </submittedName>
</protein>
<gene>
    <name evidence="2" type="ORF">GA0070607_4891</name>
</gene>
<feature type="region of interest" description="Disordered" evidence="1">
    <location>
        <begin position="122"/>
        <end position="150"/>
    </location>
</feature>
<keyword evidence="3" id="KW-1185">Reference proteome</keyword>
<dbReference type="RefSeq" id="WP_089020210.1">
    <property type="nucleotide sequence ID" value="NZ_LT607412.1"/>
</dbReference>
<dbReference type="OrthoDB" id="3399304at2"/>
<dbReference type="AlphaFoldDB" id="A0A1C4X9M7"/>
<dbReference type="EMBL" id="LT607412">
    <property type="protein sequence ID" value="SCF05084.1"/>
    <property type="molecule type" value="Genomic_DNA"/>
</dbReference>
<evidence type="ECO:0000313" key="3">
    <source>
        <dbReference type="Proteomes" id="UP000198243"/>
    </source>
</evidence>
<evidence type="ECO:0000313" key="2">
    <source>
        <dbReference type="EMBL" id="SCF05084.1"/>
    </source>
</evidence>
<feature type="compositionally biased region" description="Polar residues" evidence="1">
    <location>
        <begin position="123"/>
        <end position="133"/>
    </location>
</feature>
<evidence type="ECO:0000256" key="1">
    <source>
        <dbReference type="SAM" id="MobiDB-lite"/>
    </source>
</evidence>
<dbReference type="Proteomes" id="UP000198243">
    <property type="component" value="Chromosome I"/>
</dbReference>
<sequence>MLRDGATYASMPALDGALAFTGRLIPADNLARITITDTSLNVSWTWTIRPGQASAKRWKELGIPPVVWHWLPPSGGPAKVAYPASPAFRRPVLLMALARDVTVRVRRDRPSFTAFRVERPRSPFSSVTTSPGPSCQCHPSHHQRRPTSDLRHEVVDPDTLLCDLTPQVTVFRNQDPRVTPSFDEPQSILAAMGTPYVLVSGVDTPVSVDADDLGRVADTMAMSLGYVWKRLMPPGLLIVPHPTGVVIQHREGHFQVQVTIKDPDKPAAYAYSAGCHGSVSRIVVQHDDNVTVTVQPGPKAVARATFIYSRKVAHEDVPRQSASLDFDAKTHHRHELPDRTSVPAMVQLMIEVPLSFVPVIGDLYELGQLAYMTATGRDFWGNRVTSNEIIVYGTLAAVSVGATAYVRMGRSSARLGEELARIEALTAELRRIVDDVDGAARSGALLKRLKSLPEPQQEKLAKMLEAATANPRAASALAKGVQDVLQEAKKASKQADDLLDLDVHALFTEDMASFANSMLRWEYDDYIAIVARRGKDPKAPLDWLLDTTRQWVHAYLKTHLGDDYRTIIKAAHGRLPGRVTLTPAMLGHYDNVAKMGINQYNEMKNKVRKVSGFGYLFELDHIIEQRFLRRLRAWTEAVPEYLAFQSFLVPKNAGVAAEMIRLDPSSHVIRYVHRAKTDIMRTLIPHGSEHLFTVQQIADATLFTLKSLDAHTYMKKIAVLKEDFRFLARALDQTMPRLRPWDELTESLFTAANGWPQVK</sequence>
<reference evidence="3" key="1">
    <citation type="submission" date="2016-06" db="EMBL/GenBank/DDBJ databases">
        <authorList>
            <person name="Varghese N."/>
            <person name="Submissions Spin"/>
        </authorList>
    </citation>
    <scope>NUCLEOTIDE SEQUENCE [LARGE SCALE GENOMIC DNA]</scope>
    <source>
        <strain evidence="3">DSM 44875</strain>
    </source>
</reference>
<name>A0A1C4X9M7_9ACTN</name>
<organism evidence="2 3">
    <name type="scientific">Micromonospora coriariae</name>
    <dbReference type="NCBI Taxonomy" id="285665"/>
    <lineage>
        <taxon>Bacteria</taxon>
        <taxon>Bacillati</taxon>
        <taxon>Actinomycetota</taxon>
        <taxon>Actinomycetes</taxon>
        <taxon>Micromonosporales</taxon>
        <taxon>Micromonosporaceae</taxon>
        <taxon>Micromonospora</taxon>
    </lineage>
</organism>